<dbReference type="Gene3D" id="3.30.200.20">
    <property type="entry name" value="Phosphorylase Kinase, domain 1"/>
    <property type="match status" value="1"/>
</dbReference>
<dbReference type="GO" id="GO:0005886">
    <property type="term" value="C:plasma membrane"/>
    <property type="evidence" value="ECO:0007669"/>
    <property type="project" value="TreeGrafter"/>
</dbReference>
<feature type="binding site" evidence="10">
    <location>
        <begin position="700"/>
        <end position="707"/>
    </location>
    <ligand>
        <name>ATP</name>
        <dbReference type="ChEBI" id="CHEBI:30616"/>
    </ligand>
</feature>
<dbReference type="InterPro" id="IPR013783">
    <property type="entry name" value="Ig-like_fold"/>
</dbReference>
<dbReference type="GO" id="GO:0005524">
    <property type="term" value="F:ATP binding"/>
    <property type="evidence" value="ECO:0007669"/>
    <property type="project" value="UniProtKB-KW"/>
</dbReference>
<dbReference type="PROSITE" id="PS50011">
    <property type="entry name" value="PROTEIN_KINASE_DOM"/>
    <property type="match status" value="1"/>
</dbReference>
<dbReference type="SUPFAM" id="SSF48726">
    <property type="entry name" value="Immunoglobulin"/>
    <property type="match status" value="7"/>
</dbReference>
<feature type="binding site" evidence="10">
    <location>
        <position position="831"/>
    </location>
    <ligand>
        <name>ATP</name>
        <dbReference type="ChEBI" id="CHEBI:30616"/>
    </ligand>
</feature>
<dbReference type="PANTHER" id="PTHR45080:SF21">
    <property type="entry name" value="INACTIVE TYROSINE-PROTEIN KINASE 7"/>
    <property type="match status" value="1"/>
</dbReference>
<dbReference type="GO" id="GO:0046872">
    <property type="term" value="F:metal ion binding"/>
    <property type="evidence" value="ECO:0007669"/>
    <property type="project" value="UniProtKB-KW"/>
</dbReference>
<evidence type="ECO:0000313" key="16">
    <source>
        <dbReference type="Proteomes" id="UP000005207"/>
    </source>
</evidence>
<evidence type="ECO:0000256" key="4">
    <source>
        <dbReference type="ARBA" id="ARBA00023136"/>
    </source>
</evidence>
<keyword evidence="10" id="KW-0067">ATP-binding</keyword>
<dbReference type="GO" id="GO:0008046">
    <property type="term" value="F:axon guidance receptor activity"/>
    <property type="evidence" value="ECO:0007669"/>
    <property type="project" value="TreeGrafter"/>
</dbReference>
<dbReference type="Ensembl" id="ENSONIT00000079384.1">
    <property type="protein sequence ID" value="ENSONIP00000030640.1"/>
    <property type="gene ID" value="ENSONIG00000010156.2"/>
</dbReference>
<evidence type="ECO:0000256" key="5">
    <source>
        <dbReference type="ARBA" id="ARBA00023157"/>
    </source>
</evidence>
<sequence length="967" mass="108845">SPPFHAMLRCEVSDPTDIKYSWLHNGQPLENSERRFQEGSNLKFNAVDQRLDAGNFECVAENTVTGEALHSNNASFNIKWLESGGVILKEPVSDGEMESSSLVTLRCDIDGHPRPTCQWFKDGVKLTEKTHQINNKERTLTFKNASPDDNGLYYCCAKNAAGHVCSNTNYTLNIIDKSFPRPVVTPEDQVVVRNGEAVFHCQFTAEPAPTLEWYHENELLANKSRYVEVFLLSNGTLLITQVKPRNTGTYKCVGRGLRGSQVTLEASLLIAEIEDMVPRASKVFTMDTLQQVECNAPRGKPPPEVWWEREGQRVPTEGRVHQDGKYLVFSPTEKGDSGTYTCVAENKAGRRIQEVTFTVATPPVWVDMPKDSHLEEGKPGYLHCHAQANLQPEVTWFRSSNIIQPEDIRFKIFPNGTLRINNVEVYDAHVYSCQTKTLGGQLTGHAKVAVLEKLKFTPTPQPSQCLELDKEITIQCSAKGREPPTIHWSKADGGELPPHVKQKNGQLRFTKVTRSDAGNYTCIASNSLQGEIRAFVTLTVAVYVRFKVEPDNTTVYQGHTAILHCQATGDPKPHIHWVDKPVHFPSEEEDKAPYKMIQTIGLSVGAAVAYIIVVLGLMFYCKRRRSAQRMQKGQDGEEPEMECLNGGAVQQNGHTTAEIQEEVALTNMGTIATTEKRHSHVNNDKLHFPRTNLQTITTLGKGEFGEVLLSKAKGIEEGEEETVVLVKSLQTRDEQLQLDFRREAEMFAKLSHPNVVRLLGLCREADPHYMILEYYDLGDLKQFLRISKSKDDKVKSQPISTKTKVSICTQVAQGMEHLSNHRFVHKDLAARNCLISSQRRVKVSSLSLSKDVYNSEYYHYRQAWIPLRWLPTESVFEDDFSTKSDVWAFGVLMWEVFSHGEMPYTKLSDDEVLEGLQAGKLKLPLPDGCPSKIYKLMVRCWALSLKERPSFTDIVHALGELPSDSKV</sequence>
<dbReference type="InterPro" id="IPR000719">
    <property type="entry name" value="Prot_kinase_dom"/>
</dbReference>
<feature type="domain" description="Ig-like" evidence="14">
    <location>
        <begin position="180"/>
        <end position="269"/>
    </location>
</feature>
<comment type="subcellular location">
    <subcellularLocation>
        <location evidence="1">Membrane</location>
        <topology evidence="1">Single-pass type I membrane protein</topology>
    </subcellularLocation>
</comment>
<evidence type="ECO:0000256" key="6">
    <source>
        <dbReference type="ARBA" id="ARBA00023170"/>
    </source>
</evidence>
<reference evidence="15" key="2">
    <citation type="submission" date="2025-08" db="UniProtKB">
        <authorList>
            <consortium name="Ensembl"/>
        </authorList>
    </citation>
    <scope>IDENTIFICATION</scope>
</reference>
<dbReference type="PANTHER" id="PTHR45080">
    <property type="entry name" value="CONTACTIN 5"/>
    <property type="match status" value="1"/>
</dbReference>
<keyword evidence="11" id="KW-0479">Metal-binding</keyword>
<keyword evidence="10" id="KW-0547">Nucleotide-binding</keyword>
<dbReference type="PROSITE" id="PS00109">
    <property type="entry name" value="PROTEIN_KINASE_TYR"/>
    <property type="match status" value="1"/>
</dbReference>
<dbReference type="FunFam" id="3.30.200.20:FF:000167">
    <property type="entry name" value="Putative inactive tyrosine-protein kinase 7"/>
    <property type="match status" value="1"/>
</dbReference>
<dbReference type="InterPro" id="IPR050958">
    <property type="entry name" value="Cell_Adh-Cytoskel_Orgn"/>
</dbReference>
<feature type="binding site" evidence="10">
    <location>
        <begin position="773"/>
        <end position="779"/>
    </location>
    <ligand>
        <name>ATP</name>
        <dbReference type="ChEBI" id="CHEBI:30616"/>
    </ligand>
</feature>
<dbReference type="GO" id="GO:0030424">
    <property type="term" value="C:axon"/>
    <property type="evidence" value="ECO:0007669"/>
    <property type="project" value="TreeGrafter"/>
</dbReference>
<dbReference type="PIRSF" id="PIRSF000615">
    <property type="entry name" value="TyrPK_CSF1-R"/>
    <property type="match status" value="1"/>
</dbReference>
<evidence type="ECO:0000256" key="2">
    <source>
        <dbReference type="ARBA" id="ARBA00022692"/>
    </source>
</evidence>
<keyword evidence="5" id="KW-1015">Disulfide bond</keyword>
<dbReference type="FunFam" id="2.60.40.10:FF:000377">
    <property type="entry name" value="Protein tyrosine kinase 7 (inactive)"/>
    <property type="match status" value="1"/>
</dbReference>
<dbReference type="SUPFAM" id="SSF56112">
    <property type="entry name" value="Protein kinase-like (PK-like)"/>
    <property type="match status" value="1"/>
</dbReference>
<keyword evidence="7" id="KW-0325">Glycoprotein</keyword>
<dbReference type="FunFam" id="2.60.40.10:FF:002150">
    <property type="entry name" value="Protein tyrosine kinase 7a"/>
    <property type="match status" value="1"/>
</dbReference>
<dbReference type="CDD" id="cd05046">
    <property type="entry name" value="PTK_CCK4"/>
    <property type="match status" value="1"/>
</dbReference>
<dbReference type="InterPro" id="IPR007110">
    <property type="entry name" value="Ig-like_dom"/>
</dbReference>
<evidence type="ECO:0000256" key="1">
    <source>
        <dbReference type="ARBA" id="ARBA00004479"/>
    </source>
</evidence>
<feature type="binding site" evidence="10">
    <location>
        <position position="727"/>
    </location>
    <ligand>
        <name>ATP</name>
        <dbReference type="ChEBI" id="CHEBI:30616"/>
    </ligand>
</feature>
<dbReference type="Pfam" id="PF13927">
    <property type="entry name" value="Ig_3"/>
    <property type="match status" value="5"/>
</dbReference>
<dbReference type="Proteomes" id="UP000005207">
    <property type="component" value="Linkage group LG13"/>
</dbReference>
<dbReference type="GeneTree" id="ENSGT00940000157908"/>
<dbReference type="InterPro" id="IPR003599">
    <property type="entry name" value="Ig_sub"/>
</dbReference>
<feature type="transmembrane region" description="Helical" evidence="12">
    <location>
        <begin position="600"/>
        <end position="621"/>
    </location>
</feature>
<evidence type="ECO:0000256" key="11">
    <source>
        <dbReference type="PIRSR" id="PIRSR000615-3"/>
    </source>
</evidence>
<dbReference type="PROSITE" id="PS50835">
    <property type="entry name" value="IG_LIKE"/>
    <property type="match status" value="6"/>
</dbReference>
<keyword evidence="11" id="KW-0460">Magnesium</keyword>
<evidence type="ECO:0000256" key="12">
    <source>
        <dbReference type="SAM" id="Phobius"/>
    </source>
</evidence>
<reference evidence="15" key="3">
    <citation type="submission" date="2025-09" db="UniProtKB">
        <authorList>
            <consortium name="Ensembl"/>
        </authorList>
    </citation>
    <scope>IDENTIFICATION</scope>
</reference>
<evidence type="ECO:0000256" key="7">
    <source>
        <dbReference type="ARBA" id="ARBA00023180"/>
    </source>
</evidence>
<keyword evidence="16" id="KW-1185">Reference proteome</keyword>
<keyword evidence="4 12" id="KW-0472">Membrane</keyword>
<dbReference type="FunFam" id="2.60.40.10:FF:000341">
    <property type="entry name" value="inactive tyrosine-protein kinase 7"/>
    <property type="match status" value="1"/>
</dbReference>
<feature type="domain" description="Protein kinase" evidence="13">
    <location>
        <begin position="693"/>
        <end position="959"/>
    </location>
</feature>
<keyword evidence="3 12" id="KW-1133">Transmembrane helix</keyword>
<feature type="binding site" evidence="11">
    <location>
        <position position="832"/>
    </location>
    <ligand>
        <name>Mg(2+)</name>
        <dbReference type="ChEBI" id="CHEBI:18420"/>
    </ligand>
</feature>
<accession>A0A669B821</accession>
<dbReference type="InterPro" id="IPR013098">
    <property type="entry name" value="Ig_I-set"/>
</dbReference>
<dbReference type="Gene3D" id="2.60.40.10">
    <property type="entry name" value="Immunoglobulins"/>
    <property type="match status" value="7"/>
</dbReference>
<dbReference type="FunFam" id="1.10.510.10:FF:000200">
    <property type="entry name" value="inactive tyrosine-protein kinase 7"/>
    <property type="match status" value="1"/>
</dbReference>
<dbReference type="InterPro" id="IPR001245">
    <property type="entry name" value="Ser-Thr/Tyr_kinase_cat_dom"/>
</dbReference>
<dbReference type="SMART" id="SM00409">
    <property type="entry name" value="IG"/>
    <property type="match status" value="6"/>
</dbReference>
<reference evidence="16" key="1">
    <citation type="submission" date="2012-01" db="EMBL/GenBank/DDBJ databases">
        <title>The Genome Sequence of Oreochromis niloticus (Nile Tilapia).</title>
        <authorList>
            <consortium name="Broad Institute Genome Assembly Team"/>
            <consortium name="Broad Institute Sequencing Platform"/>
            <person name="Di Palma F."/>
            <person name="Johnson J."/>
            <person name="Lander E.S."/>
            <person name="Lindblad-Toh K."/>
        </authorList>
    </citation>
    <scope>NUCLEOTIDE SEQUENCE [LARGE SCALE GENOMIC DNA]</scope>
</reference>
<keyword evidence="6" id="KW-0675">Receptor</keyword>
<evidence type="ECO:0000313" key="15">
    <source>
        <dbReference type="Ensembl" id="ENSONIP00000030640.1"/>
    </source>
</evidence>
<dbReference type="GO" id="GO:0004672">
    <property type="term" value="F:protein kinase activity"/>
    <property type="evidence" value="ECO:0007669"/>
    <property type="project" value="InterPro"/>
</dbReference>
<evidence type="ECO:0000256" key="9">
    <source>
        <dbReference type="PIRSR" id="PIRSR000615-1"/>
    </source>
</evidence>
<keyword evidence="8" id="KW-0393">Immunoglobulin domain</keyword>
<dbReference type="InterPro" id="IPR003598">
    <property type="entry name" value="Ig_sub2"/>
</dbReference>
<dbReference type="InterPro" id="IPR011009">
    <property type="entry name" value="Kinase-like_dom_sf"/>
</dbReference>
<name>A0A669B821_ORENI</name>
<dbReference type="SMART" id="SM00408">
    <property type="entry name" value="IGc2"/>
    <property type="match status" value="6"/>
</dbReference>
<keyword evidence="2 12" id="KW-0812">Transmembrane</keyword>
<dbReference type="GO" id="GO:0050808">
    <property type="term" value="P:synapse organization"/>
    <property type="evidence" value="ECO:0007669"/>
    <property type="project" value="TreeGrafter"/>
</dbReference>
<feature type="domain" description="Ig-like" evidence="14">
    <location>
        <begin position="363"/>
        <end position="449"/>
    </location>
</feature>
<dbReference type="Gene3D" id="1.10.510.10">
    <property type="entry name" value="Transferase(Phosphotransferase) domain 1"/>
    <property type="match status" value="1"/>
</dbReference>
<feature type="domain" description="Ig-like" evidence="14">
    <location>
        <begin position="287"/>
        <end position="358"/>
    </location>
</feature>
<dbReference type="GO" id="GO:0007156">
    <property type="term" value="P:homophilic cell adhesion via plasma membrane adhesion molecules"/>
    <property type="evidence" value="ECO:0007669"/>
    <property type="project" value="TreeGrafter"/>
</dbReference>
<dbReference type="CDD" id="cd00096">
    <property type="entry name" value="Ig"/>
    <property type="match status" value="2"/>
</dbReference>
<proteinExistence type="predicted"/>
<feature type="domain" description="Ig-like" evidence="14">
    <location>
        <begin position="458"/>
        <end position="539"/>
    </location>
</feature>
<organism evidence="15 16">
    <name type="scientific">Oreochromis niloticus</name>
    <name type="common">Nile tilapia</name>
    <name type="synonym">Tilapia nilotica</name>
    <dbReference type="NCBI Taxonomy" id="8128"/>
    <lineage>
        <taxon>Eukaryota</taxon>
        <taxon>Metazoa</taxon>
        <taxon>Chordata</taxon>
        <taxon>Craniata</taxon>
        <taxon>Vertebrata</taxon>
        <taxon>Euteleostomi</taxon>
        <taxon>Actinopterygii</taxon>
        <taxon>Neopterygii</taxon>
        <taxon>Teleostei</taxon>
        <taxon>Neoteleostei</taxon>
        <taxon>Acanthomorphata</taxon>
        <taxon>Ovalentaria</taxon>
        <taxon>Cichlomorphae</taxon>
        <taxon>Cichliformes</taxon>
        <taxon>Cichlidae</taxon>
        <taxon>African cichlids</taxon>
        <taxon>Pseudocrenilabrinae</taxon>
        <taxon>Oreochromini</taxon>
        <taxon>Oreochromis</taxon>
    </lineage>
</organism>
<dbReference type="FunFam" id="2.60.40.10:FF:000143">
    <property type="entry name" value="Vascular endothelial growth factor receptor 3"/>
    <property type="match status" value="1"/>
</dbReference>
<dbReference type="FunFam" id="2.60.40.10:FF:000402">
    <property type="entry name" value="Protein tyrosine kinase 7 (inactive)"/>
    <property type="match status" value="1"/>
</dbReference>
<dbReference type="Pfam" id="PF07679">
    <property type="entry name" value="I-set"/>
    <property type="match status" value="2"/>
</dbReference>
<protein>
    <submittedName>
        <fullName evidence="15">Protein tyrosine kinase 7 (inactive)</fullName>
    </submittedName>
</protein>
<evidence type="ECO:0000259" key="14">
    <source>
        <dbReference type="PROSITE" id="PS50835"/>
    </source>
</evidence>
<evidence type="ECO:0000256" key="8">
    <source>
        <dbReference type="ARBA" id="ARBA00023319"/>
    </source>
</evidence>
<dbReference type="AlphaFoldDB" id="A0A669B821"/>
<feature type="domain" description="Ig-like" evidence="14">
    <location>
        <begin position="98"/>
        <end position="173"/>
    </location>
</feature>
<dbReference type="GO" id="GO:0043025">
    <property type="term" value="C:neuronal cell body"/>
    <property type="evidence" value="ECO:0007669"/>
    <property type="project" value="TreeGrafter"/>
</dbReference>
<evidence type="ECO:0000259" key="13">
    <source>
        <dbReference type="PROSITE" id="PS50011"/>
    </source>
</evidence>
<dbReference type="InterPro" id="IPR008266">
    <property type="entry name" value="Tyr_kinase_AS"/>
</dbReference>
<dbReference type="PRINTS" id="PR00109">
    <property type="entry name" value="TYRKINASE"/>
</dbReference>
<evidence type="ECO:0000256" key="10">
    <source>
        <dbReference type="PIRSR" id="PIRSR000615-2"/>
    </source>
</evidence>
<feature type="active site" description="Proton acceptor" evidence="9">
    <location>
        <position position="827"/>
    </location>
</feature>
<feature type="domain" description="Ig-like" evidence="14">
    <location>
        <begin position="1"/>
        <end position="77"/>
    </location>
</feature>
<dbReference type="Pfam" id="PF07714">
    <property type="entry name" value="PK_Tyr_Ser-Thr"/>
    <property type="match status" value="1"/>
</dbReference>
<evidence type="ECO:0000256" key="3">
    <source>
        <dbReference type="ARBA" id="ARBA00022989"/>
    </source>
</evidence>
<dbReference type="InterPro" id="IPR036179">
    <property type="entry name" value="Ig-like_dom_sf"/>
</dbReference>
<dbReference type="PRINTS" id="PR01832">
    <property type="entry name" value="VEGFRECEPTOR"/>
</dbReference>
<gene>
    <name evidence="15" type="primary">PTK7</name>
</gene>